<dbReference type="GeneID" id="61526648"/>
<dbReference type="SUPFAM" id="SSF53850">
    <property type="entry name" value="Periplasmic binding protein-like II"/>
    <property type="match status" value="1"/>
</dbReference>
<dbReference type="Proteomes" id="UP000077927">
    <property type="component" value="Chromosome 1"/>
</dbReference>
<dbReference type="KEGG" id="rin:ACS15_2443"/>
<dbReference type="Gene3D" id="3.40.190.10">
    <property type="entry name" value="Periplasmic binding protein-like II"/>
    <property type="match status" value="2"/>
</dbReference>
<dbReference type="RefSeq" id="WP_021195464.1">
    <property type="nucleotide sequence ID" value="NZ_CP012605.1"/>
</dbReference>
<keyword evidence="12" id="KW-1185">Reference proteome</keyword>
<evidence type="ECO:0000313" key="11">
    <source>
        <dbReference type="Proteomes" id="UP000077927"/>
    </source>
</evidence>
<evidence type="ECO:0000256" key="3">
    <source>
        <dbReference type="ARBA" id="ARBA00022448"/>
    </source>
</evidence>
<dbReference type="PATRIC" id="fig|190721.6.peg.2410"/>
<proteinExistence type="inferred from homology"/>
<protein>
    <submittedName>
        <fullName evidence="9">ABC transporter amino-acid-binding protein</fullName>
    </submittedName>
    <submittedName>
        <fullName evidence="10">Amino acid ABC transporter substrate-binding protein</fullName>
    </submittedName>
</protein>
<reference evidence="10" key="3">
    <citation type="submission" date="2016-06" db="EMBL/GenBank/DDBJ databases">
        <authorList>
            <person name="Kjaerup R.B."/>
            <person name="Dalgaard T.S."/>
            <person name="Juul-Madsen H.R."/>
        </authorList>
    </citation>
    <scope>NUCLEOTIDE SEQUENCE [LARGE SCALE GENOMIC DNA]</scope>
    <source>
        <strain evidence="10">ATCC 49129</strain>
    </source>
</reference>
<reference evidence="12" key="2">
    <citation type="submission" date="2016-06" db="EMBL/GenBank/DDBJ databases">
        <authorList>
            <person name="Xu Y."/>
            <person name="Nagy A."/>
            <person name="Yan X."/>
            <person name="Kim S.W."/>
            <person name="Haley B."/>
            <person name="Liu N.T."/>
            <person name="Nou X."/>
        </authorList>
    </citation>
    <scope>NUCLEOTIDE SEQUENCE [LARGE SCALE GENOMIC DNA]</scope>
    <source>
        <strain evidence="12">ATCC 49129</strain>
    </source>
</reference>
<dbReference type="CDD" id="cd13688">
    <property type="entry name" value="PBP2_GltI_DEBP"/>
    <property type="match status" value="1"/>
</dbReference>
<dbReference type="GO" id="GO:0005576">
    <property type="term" value="C:extracellular region"/>
    <property type="evidence" value="ECO:0007669"/>
    <property type="project" value="TreeGrafter"/>
</dbReference>
<dbReference type="EMBL" id="CP012605">
    <property type="protein sequence ID" value="ANH74468.1"/>
    <property type="molecule type" value="Genomic_DNA"/>
</dbReference>
<keyword evidence="6" id="KW-0029">Amino-acid transport</keyword>
<evidence type="ECO:0000256" key="2">
    <source>
        <dbReference type="ARBA" id="ARBA00010333"/>
    </source>
</evidence>
<evidence type="ECO:0000256" key="1">
    <source>
        <dbReference type="ARBA" id="ARBA00004418"/>
    </source>
</evidence>
<sequence>MLCFKRTLPIAALLSAFLTISLSVFAPGTALASATPVLDRIRDTGTVRVAHRESSVPFSFYDADKKPIGYAMDLCLRVVDKLRTELKRPDLKVQYVMVTSSSRIPTIAEGKADVECGSTTNTRERREKVAFTIPHYIAGSRMIVKTSSGIRKWDDLRGKTVVSTKGTTNITELRKVNDARVLGMNIIEAKDHGEAFAMVEAGKADAFAMDDVLLYGFRANAKKPSDYAVVGDMLTIEPYAIMLSKDDAEFKRMVDRAMTNIILDYEAEKLYKKWFLQPIPPNGAKLDIPMSFLLRDSFKYPSDKVAD</sequence>
<gene>
    <name evidence="10" type="ORF">A9Y76_11510</name>
    <name evidence="9" type="ORF">ACS15_2443</name>
</gene>
<keyword evidence="5" id="KW-0574">Periplasm</keyword>
<dbReference type="GO" id="GO:0006865">
    <property type="term" value="P:amino acid transport"/>
    <property type="evidence" value="ECO:0007669"/>
    <property type="project" value="UniProtKB-KW"/>
</dbReference>
<dbReference type="Proteomes" id="UP000078572">
    <property type="component" value="Chromosome 1"/>
</dbReference>
<comment type="similarity">
    <text evidence="2">Belongs to the bacterial solute-binding protein 3 family.</text>
</comment>
<keyword evidence="3" id="KW-0813">Transport</keyword>
<dbReference type="GO" id="GO:0030288">
    <property type="term" value="C:outer membrane-bounded periplasmic space"/>
    <property type="evidence" value="ECO:0007669"/>
    <property type="project" value="TreeGrafter"/>
</dbReference>
<feature type="domain" description="Solute-binding protein family 3/N-terminal" evidence="8">
    <location>
        <begin position="46"/>
        <end position="278"/>
    </location>
</feature>
<dbReference type="PANTHER" id="PTHR30085:SF2">
    <property type="entry name" value="GLUTAMATE_ASPARTATE IMPORT SOLUTE-BINDING PROTEIN"/>
    <property type="match status" value="1"/>
</dbReference>
<evidence type="ECO:0000313" key="10">
    <source>
        <dbReference type="EMBL" id="ANJ73057.1"/>
    </source>
</evidence>
<evidence type="ECO:0000256" key="5">
    <source>
        <dbReference type="ARBA" id="ARBA00022764"/>
    </source>
</evidence>
<dbReference type="InterPro" id="IPR051455">
    <property type="entry name" value="Bact_solute-bind_prot3"/>
</dbReference>
<keyword evidence="4 7" id="KW-0732">Signal</keyword>
<dbReference type="SMART" id="SM00062">
    <property type="entry name" value="PBPb"/>
    <property type="match status" value="1"/>
</dbReference>
<feature type="chain" id="PRO_5044553922" evidence="7">
    <location>
        <begin position="27"/>
        <end position="307"/>
    </location>
</feature>
<name>A0A191ZYA8_9RALS</name>
<dbReference type="OrthoDB" id="7240770at2"/>
<evidence type="ECO:0000256" key="4">
    <source>
        <dbReference type="ARBA" id="ARBA00022729"/>
    </source>
</evidence>
<dbReference type="PANTHER" id="PTHR30085">
    <property type="entry name" value="AMINO ACID ABC TRANSPORTER PERMEASE"/>
    <property type="match status" value="1"/>
</dbReference>
<dbReference type="STRING" id="190721.ACS15_2443"/>
<organism evidence="10 12">
    <name type="scientific">Ralstonia insidiosa</name>
    <dbReference type="NCBI Taxonomy" id="190721"/>
    <lineage>
        <taxon>Bacteria</taxon>
        <taxon>Pseudomonadati</taxon>
        <taxon>Pseudomonadota</taxon>
        <taxon>Betaproteobacteria</taxon>
        <taxon>Burkholderiales</taxon>
        <taxon>Burkholderiaceae</taxon>
        <taxon>Ralstonia</taxon>
    </lineage>
</organism>
<evidence type="ECO:0000256" key="7">
    <source>
        <dbReference type="SAM" id="SignalP"/>
    </source>
</evidence>
<evidence type="ECO:0000313" key="9">
    <source>
        <dbReference type="EMBL" id="ANH74468.1"/>
    </source>
</evidence>
<evidence type="ECO:0000259" key="8">
    <source>
        <dbReference type="SMART" id="SM00062"/>
    </source>
</evidence>
<accession>A0A191ZYA8</accession>
<feature type="signal peptide" evidence="7">
    <location>
        <begin position="1"/>
        <end position="26"/>
    </location>
</feature>
<dbReference type="AlphaFoldDB" id="A0A191ZYA8"/>
<dbReference type="Pfam" id="PF00497">
    <property type="entry name" value="SBP_bac_3"/>
    <property type="match status" value="1"/>
</dbReference>
<dbReference type="InterPro" id="IPR001638">
    <property type="entry name" value="Solute-binding_3/MltF_N"/>
</dbReference>
<dbReference type="FunFam" id="3.40.190.10:FF:000052">
    <property type="entry name" value="Amino acid ABC transporter substrate-binding protein"/>
    <property type="match status" value="1"/>
</dbReference>
<dbReference type="EMBL" id="CP016022">
    <property type="protein sequence ID" value="ANJ73057.1"/>
    <property type="molecule type" value="Genomic_DNA"/>
</dbReference>
<reference evidence="9 11" key="1">
    <citation type="submission" date="2015-09" db="EMBL/GenBank/DDBJ databases">
        <authorList>
            <person name="Xu Y."/>
            <person name="Nagy A."/>
            <person name="Liu N.T."/>
            <person name="Nou X."/>
        </authorList>
    </citation>
    <scope>NUCLEOTIDE SEQUENCE [LARGE SCALE GENOMIC DNA]</scope>
    <source>
        <strain evidence="9 11">FC1138</strain>
    </source>
</reference>
<evidence type="ECO:0000313" key="12">
    <source>
        <dbReference type="Proteomes" id="UP000078572"/>
    </source>
</evidence>
<comment type="subcellular location">
    <subcellularLocation>
        <location evidence="1">Periplasm</location>
    </subcellularLocation>
</comment>
<evidence type="ECO:0000256" key="6">
    <source>
        <dbReference type="ARBA" id="ARBA00022970"/>
    </source>
</evidence>